<reference evidence="4" key="1">
    <citation type="submission" date="2016-06" db="UniProtKB">
        <authorList>
            <consortium name="WormBaseParasite"/>
        </authorList>
    </citation>
    <scope>IDENTIFICATION</scope>
</reference>
<name>A0A183ERN9_9BILA</name>
<evidence type="ECO:0000313" key="3">
    <source>
        <dbReference type="Proteomes" id="UP000271098"/>
    </source>
</evidence>
<protein>
    <submittedName>
        <fullName evidence="2 4">Uncharacterized protein</fullName>
    </submittedName>
</protein>
<evidence type="ECO:0000313" key="2">
    <source>
        <dbReference type="EMBL" id="VDN41734.1"/>
    </source>
</evidence>
<evidence type="ECO:0000313" key="4">
    <source>
        <dbReference type="WBParaSite" id="GPUH_0002366001-mRNA-1"/>
    </source>
</evidence>
<dbReference type="WBParaSite" id="GPUH_0002366001-mRNA-1">
    <property type="protein sequence ID" value="GPUH_0002366001-mRNA-1"/>
    <property type="gene ID" value="GPUH_0002366001"/>
</dbReference>
<dbReference type="EMBL" id="UYRT01098422">
    <property type="protein sequence ID" value="VDN41734.1"/>
    <property type="molecule type" value="Genomic_DNA"/>
</dbReference>
<evidence type="ECO:0000256" key="1">
    <source>
        <dbReference type="SAM" id="MobiDB-lite"/>
    </source>
</evidence>
<dbReference type="AlphaFoldDB" id="A0A183ERN9"/>
<dbReference type="PANTHER" id="PTHR22084:SF4">
    <property type="entry name" value="BZIP DOMAIN-CONTAINING PROTEIN"/>
    <property type="match status" value="1"/>
</dbReference>
<sequence>MDEEKLRQHIIEQNAKKAEAARLRYHRMTDEEKRLYNQRRTEAFRRRRVEEELLLSTPAGRISAEALNRAQQIMIRNAKRAEAARLRYQRMTPEQRRAYNQKRSRAKKERERVMRAASGPFFFLNLHFLHRKRQNCLNEMKGKIKKTRCEKR</sequence>
<feature type="region of interest" description="Disordered" evidence="1">
    <location>
        <begin position="91"/>
        <end position="112"/>
    </location>
</feature>
<gene>
    <name evidence="2" type="ORF">GPUH_LOCUS23626</name>
</gene>
<dbReference type="OrthoDB" id="5874985at2759"/>
<proteinExistence type="predicted"/>
<keyword evidence="3" id="KW-1185">Reference proteome</keyword>
<accession>A0A183ERN9</accession>
<reference evidence="2 3" key="2">
    <citation type="submission" date="2018-11" db="EMBL/GenBank/DDBJ databases">
        <authorList>
            <consortium name="Pathogen Informatics"/>
        </authorList>
    </citation>
    <scope>NUCLEOTIDE SEQUENCE [LARGE SCALE GENOMIC DNA]</scope>
</reference>
<organism evidence="4">
    <name type="scientific">Gongylonema pulchrum</name>
    <dbReference type="NCBI Taxonomy" id="637853"/>
    <lineage>
        <taxon>Eukaryota</taxon>
        <taxon>Metazoa</taxon>
        <taxon>Ecdysozoa</taxon>
        <taxon>Nematoda</taxon>
        <taxon>Chromadorea</taxon>
        <taxon>Rhabditida</taxon>
        <taxon>Spirurina</taxon>
        <taxon>Spiruromorpha</taxon>
        <taxon>Spiruroidea</taxon>
        <taxon>Gongylonematidae</taxon>
        <taxon>Gongylonema</taxon>
    </lineage>
</organism>
<dbReference type="PANTHER" id="PTHR22084">
    <property type="entry name" value="GEX INTERACTING PROTEIN PROTEIN 4"/>
    <property type="match status" value="1"/>
</dbReference>
<dbReference type="Proteomes" id="UP000271098">
    <property type="component" value="Unassembled WGS sequence"/>
</dbReference>